<gene>
    <name evidence="4" type="ORF">HNR07_000846</name>
</gene>
<evidence type="ECO:0000256" key="1">
    <source>
        <dbReference type="ARBA" id="ARBA00006484"/>
    </source>
</evidence>
<dbReference type="Proteomes" id="UP000579647">
    <property type="component" value="Unassembled WGS sequence"/>
</dbReference>
<dbReference type="AlphaFoldDB" id="A0A840VZ27"/>
<dbReference type="Gene3D" id="3.40.50.720">
    <property type="entry name" value="NAD(P)-binding Rossmann-like Domain"/>
    <property type="match status" value="1"/>
</dbReference>
<comment type="similarity">
    <text evidence="1">Belongs to the short-chain dehydrogenases/reductases (SDR) family.</text>
</comment>
<reference evidence="4 5" key="1">
    <citation type="submission" date="2020-08" db="EMBL/GenBank/DDBJ databases">
        <title>Sequencing the genomes of 1000 actinobacteria strains.</title>
        <authorList>
            <person name="Klenk H.-P."/>
        </authorList>
    </citation>
    <scope>NUCLEOTIDE SEQUENCE [LARGE SCALE GENOMIC DNA]</scope>
    <source>
        <strain evidence="4 5">DSM 44598</strain>
    </source>
</reference>
<dbReference type="InterPro" id="IPR036291">
    <property type="entry name" value="NAD(P)-bd_dom_sf"/>
</dbReference>
<dbReference type="EMBL" id="JACHDO010000001">
    <property type="protein sequence ID" value="MBB5489709.1"/>
    <property type="molecule type" value="Genomic_DNA"/>
</dbReference>
<evidence type="ECO:0000313" key="4">
    <source>
        <dbReference type="EMBL" id="MBB5489709.1"/>
    </source>
</evidence>
<organism evidence="4 5">
    <name type="scientific">Nocardiopsis metallicus</name>
    <dbReference type="NCBI Taxonomy" id="179819"/>
    <lineage>
        <taxon>Bacteria</taxon>
        <taxon>Bacillati</taxon>
        <taxon>Actinomycetota</taxon>
        <taxon>Actinomycetes</taxon>
        <taxon>Streptosporangiales</taxon>
        <taxon>Nocardiopsidaceae</taxon>
        <taxon>Nocardiopsis</taxon>
    </lineage>
</organism>
<dbReference type="PRINTS" id="PR00081">
    <property type="entry name" value="GDHRDH"/>
</dbReference>
<dbReference type="GO" id="GO:0016491">
    <property type="term" value="F:oxidoreductase activity"/>
    <property type="evidence" value="ECO:0007669"/>
    <property type="project" value="UniProtKB-KW"/>
</dbReference>
<dbReference type="PRINTS" id="PR00080">
    <property type="entry name" value="SDRFAMILY"/>
</dbReference>
<dbReference type="PANTHER" id="PTHR43639:SF1">
    <property type="entry name" value="SHORT-CHAIN DEHYDROGENASE_REDUCTASE FAMILY PROTEIN"/>
    <property type="match status" value="1"/>
</dbReference>
<dbReference type="InterPro" id="IPR057326">
    <property type="entry name" value="KR_dom"/>
</dbReference>
<evidence type="ECO:0000259" key="3">
    <source>
        <dbReference type="SMART" id="SM00822"/>
    </source>
</evidence>
<keyword evidence="2" id="KW-0560">Oxidoreductase</keyword>
<dbReference type="PROSITE" id="PS00061">
    <property type="entry name" value="ADH_SHORT"/>
    <property type="match status" value="1"/>
</dbReference>
<dbReference type="SUPFAM" id="SSF51735">
    <property type="entry name" value="NAD(P)-binding Rossmann-fold domains"/>
    <property type="match status" value="1"/>
</dbReference>
<protein>
    <submittedName>
        <fullName evidence="4">NAD(P)-dependent dehydrogenase (Short-subunit alcohol dehydrogenase family)</fullName>
    </submittedName>
</protein>
<name>A0A840VZ27_9ACTN</name>
<dbReference type="FunFam" id="3.40.50.720:FF:000084">
    <property type="entry name" value="Short-chain dehydrogenase reductase"/>
    <property type="match status" value="1"/>
</dbReference>
<evidence type="ECO:0000256" key="2">
    <source>
        <dbReference type="ARBA" id="ARBA00023002"/>
    </source>
</evidence>
<proteinExistence type="inferred from homology"/>
<sequence>MGTLDGRTALVTGGARGIGRGIALRLARDGALVAVFDRDPAKETVAEIEEAGGRAFAIQGELGVPGDARNLWSAFEERIGEHTDREGVDILVNNAAVAAYAHIHEVSEELYDQVFAVNAKAPFFIVKEGLSRLRDGGRIINLSSGVTKVAMPDLIAYSAAKGSIDVLTLTLAQELGSRGITVNAVAPGTVDTPIHPWIKDEERRTLAAGYSVFGRLGQPADIADVVGFLASDDSRWVTGQVIDVSGGSALAV</sequence>
<dbReference type="Pfam" id="PF13561">
    <property type="entry name" value="adh_short_C2"/>
    <property type="match status" value="1"/>
</dbReference>
<keyword evidence="5" id="KW-1185">Reference proteome</keyword>
<accession>A0A840VZ27</accession>
<dbReference type="RefSeq" id="WP_184362170.1">
    <property type="nucleotide sequence ID" value="NZ_BAAAKM010000011.1"/>
</dbReference>
<dbReference type="InterPro" id="IPR002347">
    <property type="entry name" value="SDR_fam"/>
</dbReference>
<dbReference type="InterPro" id="IPR020904">
    <property type="entry name" value="Sc_DH/Rdtase_CS"/>
</dbReference>
<evidence type="ECO:0000313" key="5">
    <source>
        <dbReference type="Proteomes" id="UP000579647"/>
    </source>
</evidence>
<comment type="caution">
    <text evidence="4">The sequence shown here is derived from an EMBL/GenBank/DDBJ whole genome shotgun (WGS) entry which is preliminary data.</text>
</comment>
<feature type="domain" description="Ketoreductase" evidence="3">
    <location>
        <begin position="7"/>
        <end position="222"/>
    </location>
</feature>
<dbReference type="PANTHER" id="PTHR43639">
    <property type="entry name" value="OXIDOREDUCTASE, SHORT-CHAIN DEHYDROGENASE/REDUCTASE FAMILY (AFU_ORTHOLOGUE AFUA_5G02870)"/>
    <property type="match status" value="1"/>
</dbReference>
<dbReference type="SMART" id="SM00822">
    <property type="entry name" value="PKS_KR"/>
    <property type="match status" value="1"/>
</dbReference>